<proteinExistence type="predicted"/>
<evidence type="ECO:0000259" key="4">
    <source>
        <dbReference type="PROSITE" id="PS50110"/>
    </source>
</evidence>
<dbReference type="AlphaFoldDB" id="A0A418XFY5"/>
<dbReference type="PANTHER" id="PTHR45339:SF1">
    <property type="entry name" value="HYBRID SIGNAL TRANSDUCTION HISTIDINE KINASE J"/>
    <property type="match status" value="1"/>
</dbReference>
<dbReference type="SUPFAM" id="SSF52172">
    <property type="entry name" value="CheY-like"/>
    <property type="match status" value="1"/>
</dbReference>
<evidence type="ECO:0000256" key="1">
    <source>
        <dbReference type="ARBA" id="ARBA00022553"/>
    </source>
</evidence>
<dbReference type="InterPro" id="IPR011006">
    <property type="entry name" value="CheY-like_superfamily"/>
</dbReference>
<name>A0A418XFY5_9BURK</name>
<comment type="caution">
    <text evidence="5">The sequence shown here is derived from an EMBL/GenBank/DDBJ whole genome shotgun (WGS) entry which is preliminary data.</text>
</comment>
<dbReference type="Gene3D" id="3.40.50.2300">
    <property type="match status" value="1"/>
</dbReference>
<dbReference type="SMART" id="SM00448">
    <property type="entry name" value="REC"/>
    <property type="match status" value="1"/>
</dbReference>
<keyword evidence="2" id="KW-0902">Two-component regulatory system</keyword>
<dbReference type="OrthoDB" id="5421695at2"/>
<evidence type="ECO:0000313" key="5">
    <source>
        <dbReference type="EMBL" id="RJG11369.1"/>
    </source>
</evidence>
<evidence type="ECO:0000313" key="6">
    <source>
        <dbReference type="Proteomes" id="UP000284006"/>
    </source>
</evidence>
<dbReference type="Pfam" id="PF00072">
    <property type="entry name" value="Response_reg"/>
    <property type="match status" value="1"/>
</dbReference>
<keyword evidence="1 3" id="KW-0597">Phosphoprotein</keyword>
<accession>A0A418XFY5</accession>
<dbReference type="Proteomes" id="UP000284006">
    <property type="component" value="Unassembled WGS sequence"/>
</dbReference>
<dbReference type="InterPro" id="IPR001789">
    <property type="entry name" value="Sig_transdc_resp-reg_receiver"/>
</dbReference>
<dbReference type="EMBL" id="QYUP01000149">
    <property type="protein sequence ID" value="RJG11369.1"/>
    <property type="molecule type" value="Genomic_DNA"/>
</dbReference>
<dbReference type="RefSeq" id="WP_119812423.1">
    <property type="nucleotide sequence ID" value="NZ_QYUP01000149.1"/>
</dbReference>
<protein>
    <submittedName>
        <fullName evidence="5">Response regulator</fullName>
    </submittedName>
</protein>
<gene>
    <name evidence="5" type="ORF">D3872_19765</name>
</gene>
<sequence>MDTQDRDTTCLPDTAQAPSGMNGVLVELFPKKEADKLDSGQPAASPACQRIKVLVVDDNRDAADSLHALFEMDGCNVATAYDGLEAVRAVEQEIPDLIIMDLGMPTMDGYEAARRIRLQPGSQSILMIALSGWGQGEARQRTIEAGFDHHLIKPVKYEELKKLATARFKRG</sequence>
<feature type="domain" description="Response regulatory" evidence="4">
    <location>
        <begin position="52"/>
        <end position="168"/>
    </location>
</feature>
<dbReference type="PANTHER" id="PTHR45339">
    <property type="entry name" value="HYBRID SIGNAL TRANSDUCTION HISTIDINE KINASE J"/>
    <property type="match status" value="1"/>
</dbReference>
<feature type="modified residue" description="4-aspartylphosphate" evidence="3">
    <location>
        <position position="101"/>
    </location>
</feature>
<evidence type="ECO:0000256" key="3">
    <source>
        <dbReference type="PROSITE-ProRule" id="PRU00169"/>
    </source>
</evidence>
<dbReference type="CDD" id="cd17580">
    <property type="entry name" value="REC_2_DhkD-like"/>
    <property type="match status" value="1"/>
</dbReference>
<organism evidence="5 6">
    <name type="scientific">Massilia cavernae</name>
    <dbReference type="NCBI Taxonomy" id="2320864"/>
    <lineage>
        <taxon>Bacteria</taxon>
        <taxon>Pseudomonadati</taxon>
        <taxon>Pseudomonadota</taxon>
        <taxon>Betaproteobacteria</taxon>
        <taxon>Burkholderiales</taxon>
        <taxon>Oxalobacteraceae</taxon>
        <taxon>Telluria group</taxon>
        <taxon>Massilia</taxon>
    </lineage>
</organism>
<dbReference type="PROSITE" id="PS50110">
    <property type="entry name" value="RESPONSE_REGULATORY"/>
    <property type="match status" value="1"/>
</dbReference>
<dbReference type="GO" id="GO:0000160">
    <property type="term" value="P:phosphorelay signal transduction system"/>
    <property type="evidence" value="ECO:0007669"/>
    <property type="project" value="UniProtKB-KW"/>
</dbReference>
<keyword evidence="6" id="KW-1185">Reference proteome</keyword>
<reference evidence="5 6" key="1">
    <citation type="submission" date="2018-09" db="EMBL/GenBank/DDBJ databases">
        <authorList>
            <person name="Zhu H."/>
        </authorList>
    </citation>
    <scope>NUCLEOTIDE SEQUENCE [LARGE SCALE GENOMIC DNA]</scope>
    <source>
        <strain evidence="5 6">K1S02-61</strain>
    </source>
</reference>
<evidence type="ECO:0000256" key="2">
    <source>
        <dbReference type="ARBA" id="ARBA00023012"/>
    </source>
</evidence>